<organism evidence="2 3">
    <name type="scientific">Sphenostylis stenocarpa</name>
    <dbReference type="NCBI Taxonomy" id="92480"/>
    <lineage>
        <taxon>Eukaryota</taxon>
        <taxon>Viridiplantae</taxon>
        <taxon>Streptophyta</taxon>
        <taxon>Embryophyta</taxon>
        <taxon>Tracheophyta</taxon>
        <taxon>Spermatophyta</taxon>
        <taxon>Magnoliopsida</taxon>
        <taxon>eudicotyledons</taxon>
        <taxon>Gunneridae</taxon>
        <taxon>Pentapetalae</taxon>
        <taxon>rosids</taxon>
        <taxon>fabids</taxon>
        <taxon>Fabales</taxon>
        <taxon>Fabaceae</taxon>
        <taxon>Papilionoideae</taxon>
        <taxon>50 kb inversion clade</taxon>
        <taxon>NPAAA clade</taxon>
        <taxon>indigoferoid/millettioid clade</taxon>
        <taxon>Phaseoleae</taxon>
        <taxon>Sphenostylis</taxon>
    </lineage>
</organism>
<keyword evidence="1" id="KW-0472">Membrane</keyword>
<feature type="transmembrane region" description="Helical" evidence="1">
    <location>
        <begin position="189"/>
        <end position="211"/>
    </location>
</feature>
<dbReference type="AlphaFoldDB" id="A0AA86VCX2"/>
<feature type="transmembrane region" description="Helical" evidence="1">
    <location>
        <begin position="6"/>
        <end position="26"/>
    </location>
</feature>
<feature type="transmembrane region" description="Helical" evidence="1">
    <location>
        <begin position="120"/>
        <end position="143"/>
    </location>
</feature>
<reference evidence="2" key="1">
    <citation type="submission" date="2023-10" db="EMBL/GenBank/DDBJ databases">
        <authorList>
            <person name="Domelevo Entfellner J.-B."/>
        </authorList>
    </citation>
    <scope>NUCLEOTIDE SEQUENCE</scope>
</reference>
<evidence type="ECO:0008006" key="4">
    <source>
        <dbReference type="Google" id="ProtNLM"/>
    </source>
</evidence>
<dbReference type="Gramene" id="rna-AYBTSS11_LOCUS15275">
    <property type="protein sequence ID" value="CAJ1952397.1"/>
    <property type="gene ID" value="gene-AYBTSS11_LOCUS15275"/>
</dbReference>
<evidence type="ECO:0000256" key="1">
    <source>
        <dbReference type="SAM" id="Phobius"/>
    </source>
</evidence>
<feature type="transmembrane region" description="Helical" evidence="1">
    <location>
        <begin position="78"/>
        <end position="100"/>
    </location>
</feature>
<gene>
    <name evidence="2" type="ORF">AYBTSS11_LOCUS15275</name>
</gene>
<keyword evidence="1" id="KW-1133">Transmembrane helix</keyword>
<evidence type="ECO:0000313" key="3">
    <source>
        <dbReference type="Proteomes" id="UP001189624"/>
    </source>
</evidence>
<dbReference type="PANTHER" id="PTHR31881">
    <property type="match status" value="1"/>
</dbReference>
<name>A0AA86VCX2_9FABA</name>
<keyword evidence="1" id="KW-0812">Transmembrane</keyword>
<keyword evidence="3" id="KW-1185">Reference proteome</keyword>
<dbReference type="Proteomes" id="UP001189624">
    <property type="component" value="Chromosome 4"/>
</dbReference>
<dbReference type="Pfam" id="PF04654">
    <property type="entry name" value="DUF599"/>
    <property type="match status" value="1"/>
</dbReference>
<protein>
    <recommendedName>
        <fullName evidence="4">DUF599 domain-containing protein</fullName>
    </recommendedName>
</protein>
<dbReference type="PANTHER" id="PTHR31881:SF12">
    <property type="entry name" value="PLANT_F12B17-70 PROTEIN"/>
    <property type="match status" value="1"/>
</dbReference>
<dbReference type="InterPro" id="IPR006747">
    <property type="entry name" value="DUF599"/>
</dbReference>
<accession>A0AA86VCX2</accession>
<sequence>MEWRKYYWDVTLVPLGLVMLVAYHVWLWHKSKTQPFTTTFGREADSPRFWVLVIIKDIEKKSIIAIQSLRNLMMASTLMATTSIVICAGLGAIISSTYSVKSAINNDIVFGTHGELMVGLKYAVLLAMFLFSFLCHTFSIGFLNQVNILMFTPQDDKSLVTSQYLTQLLEKGILLNTVGNRLFYSALPLILWIFGPVITFFSLIAMVVVFYNLDFLPGNTNTTLENRNSIPFPEA</sequence>
<proteinExistence type="predicted"/>
<evidence type="ECO:0000313" key="2">
    <source>
        <dbReference type="EMBL" id="CAJ1952397.1"/>
    </source>
</evidence>
<dbReference type="EMBL" id="OY731401">
    <property type="protein sequence ID" value="CAJ1952397.1"/>
    <property type="molecule type" value="Genomic_DNA"/>
</dbReference>